<keyword evidence="3" id="KW-0240">DNA-directed RNA polymerase</keyword>
<dbReference type="Gene3D" id="3.90.940.20">
    <property type="entry name" value="RPB5-like RNA polymerase subunit"/>
    <property type="match status" value="1"/>
</dbReference>
<dbReference type="GO" id="GO:0000428">
    <property type="term" value="C:DNA-directed RNA polymerase complex"/>
    <property type="evidence" value="ECO:0007669"/>
    <property type="project" value="UniProtKB-KW"/>
</dbReference>
<dbReference type="InterPro" id="IPR035913">
    <property type="entry name" value="RPB5-like_sf"/>
</dbReference>
<evidence type="ECO:0000259" key="2">
    <source>
        <dbReference type="Pfam" id="PF01191"/>
    </source>
</evidence>
<evidence type="ECO:0000313" key="4">
    <source>
        <dbReference type="Proteomes" id="UP000241474"/>
    </source>
</evidence>
<dbReference type="Proteomes" id="UP000241474">
    <property type="component" value="Segment"/>
</dbReference>
<accession>A0A0G2Y7F1</accession>
<protein>
    <submittedName>
        <fullName evidence="3">DNA-directed RNA polymerase subunit 5</fullName>
    </submittedName>
</protein>
<dbReference type="GO" id="GO:0003677">
    <property type="term" value="F:DNA binding"/>
    <property type="evidence" value="ECO:0007669"/>
    <property type="project" value="InterPro"/>
</dbReference>
<organism evidence="3 4">
    <name type="scientific">Acanthamoeba polyphaga mimivirus</name>
    <name type="common">APMV</name>
    <dbReference type="NCBI Taxonomy" id="212035"/>
    <lineage>
        <taxon>Viruses</taxon>
        <taxon>Varidnaviria</taxon>
        <taxon>Bamfordvirae</taxon>
        <taxon>Nucleocytoviricota</taxon>
        <taxon>Megaviricetes</taxon>
        <taxon>Imitervirales</taxon>
        <taxon>Mimiviridae</taxon>
        <taxon>Megamimivirinae</taxon>
        <taxon>Mimivirus</taxon>
        <taxon>Mimivirus bradfordmassiliense</taxon>
    </lineage>
</organism>
<dbReference type="InterPro" id="IPR014381">
    <property type="entry name" value="Arch_Rpo5/euc_Rpb5"/>
</dbReference>
<reference evidence="3 4" key="1">
    <citation type="submission" date="2014-10" db="EMBL/GenBank/DDBJ databases">
        <title>Pan-genome analysis of Brazilian lineage A amoebal mimiviruses.</title>
        <authorList>
            <person name="Assis F.L."/>
            <person name="Abrahao J.S."/>
            <person name="Kroon E.G."/>
            <person name="Dornas F.P."/>
            <person name="Andrade K.R."/>
            <person name="Borato P.V.M."/>
            <person name="Pilotto M.R."/>
            <person name="Benamar S."/>
            <person name="LaScola B."/>
            <person name="Colson P."/>
        </authorList>
    </citation>
    <scope>NUCLEOTIDE SEQUENCE [LARGE SCALE GENOMIC DNA]</scope>
    <source>
        <strain evidence="3 4">Oyster</strain>
    </source>
</reference>
<name>A0A0G2Y7F1_MIMIV</name>
<dbReference type="Pfam" id="PF01191">
    <property type="entry name" value="RNA_pol_Rpb5_C"/>
    <property type="match status" value="1"/>
</dbReference>
<dbReference type="GO" id="GO:0006362">
    <property type="term" value="P:transcription elongation by RNA polymerase I"/>
    <property type="evidence" value="ECO:0007669"/>
    <property type="project" value="TreeGrafter"/>
</dbReference>
<dbReference type="PANTHER" id="PTHR10535">
    <property type="entry name" value="DNA-DIRECTED RNA POLYMERASES I, II, AND III SUBUNIT RPABC1"/>
    <property type="match status" value="1"/>
</dbReference>
<feature type="domain" description="RNA polymerase subunit H/Rpb5 C-terminal" evidence="2">
    <location>
        <begin position="134"/>
        <end position="204"/>
    </location>
</feature>
<dbReference type="GO" id="GO:0042797">
    <property type="term" value="P:tRNA transcription by RNA polymerase III"/>
    <property type="evidence" value="ECO:0007669"/>
    <property type="project" value="TreeGrafter"/>
</dbReference>
<keyword evidence="1" id="KW-0804">Transcription</keyword>
<dbReference type="PIRSF" id="PIRSF000747">
    <property type="entry name" value="RPB5"/>
    <property type="match status" value="1"/>
</dbReference>
<proteinExistence type="predicted"/>
<evidence type="ECO:0000256" key="1">
    <source>
        <dbReference type="ARBA" id="ARBA00023163"/>
    </source>
</evidence>
<evidence type="ECO:0000313" key="3">
    <source>
        <dbReference type="EMBL" id="AKI78996.1"/>
    </source>
</evidence>
<sequence>MEPNKSILQIMKSNSDKVKIILGNIMTMLGNRIYIDNNGDSKPLLDPTNAFKNMEERGDNVFIIKADNGDLYAVKVIFQKITAISKQSVISEFLDEYETYKKIIVTKDYTGKIDTFILRNSGQIFKEHEFLADLLSNEFQPRFQLLSPSEMESVKTEYNANPYTLKKIVRSDPIVRYFALKKNDIIRIIRPSATSGQGIDYRVVV</sequence>
<dbReference type="GO" id="GO:0006366">
    <property type="term" value="P:transcription by RNA polymerase II"/>
    <property type="evidence" value="ECO:0007669"/>
    <property type="project" value="TreeGrafter"/>
</dbReference>
<organismHost>
    <name type="scientific">Acanthamoeba polyphaga</name>
    <name type="common">Amoeba</name>
    <dbReference type="NCBI Taxonomy" id="5757"/>
</organismHost>
<dbReference type="EMBL" id="KM982401">
    <property type="protein sequence ID" value="AKI78996.1"/>
    <property type="molecule type" value="Genomic_DNA"/>
</dbReference>
<dbReference type="SUPFAM" id="SSF55287">
    <property type="entry name" value="RPB5-like RNA polymerase subunit"/>
    <property type="match status" value="1"/>
</dbReference>
<dbReference type="InterPro" id="IPR000783">
    <property type="entry name" value="RNA_pol_subH/Rpb5_C"/>
</dbReference>
<dbReference type="PANTHER" id="PTHR10535:SF0">
    <property type="entry name" value="DNA-DIRECTED RNA POLYMERASES I, II, AND III SUBUNIT RPABC1"/>
    <property type="match status" value="1"/>
</dbReference>
<dbReference type="GO" id="GO:0003899">
    <property type="term" value="F:DNA-directed RNA polymerase activity"/>
    <property type="evidence" value="ECO:0007669"/>
    <property type="project" value="InterPro"/>
</dbReference>